<evidence type="ECO:0000313" key="1">
    <source>
        <dbReference type="EMBL" id="CAD7000591.1"/>
    </source>
</evidence>
<accession>A0A811UPD2</accession>
<dbReference type="Proteomes" id="UP000606786">
    <property type="component" value="Unassembled WGS sequence"/>
</dbReference>
<proteinExistence type="predicted"/>
<evidence type="ECO:0000313" key="2">
    <source>
        <dbReference type="Proteomes" id="UP000606786"/>
    </source>
</evidence>
<sequence>MCAFHPKSGVSIFKKCWNLFNPLRVHEPGCKLQVVARNPFCEQRRPSRELVARTRKILTLGNASPMTNLKCEGRNCLRKRNATRRALDKYVPQATQLYGGNSSKFVCKMFIELNSSR</sequence>
<dbReference type="AlphaFoldDB" id="A0A811UPD2"/>
<reference evidence="1" key="1">
    <citation type="submission" date="2020-11" db="EMBL/GenBank/DDBJ databases">
        <authorList>
            <person name="Whitehead M."/>
        </authorList>
    </citation>
    <scope>NUCLEOTIDE SEQUENCE</scope>
    <source>
        <strain evidence="1">EGII</strain>
    </source>
</reference>
<gene>
    <name evidence="1" type="ORF">CCAP1982_LOCUS9065</name>
</gene>
<organism evidence="1 2">
    <name type="scientific">Ceratitis capitata</name>
    <name type="common">Mediterranean fruit fly</name>
    <name type="synonym">Tephritis capitata</name>
    <dbReference type="NCBI Taxonomy" id="7213"/>
    <lineage>
        <taxon>Eukaryota</taxon>
        <taxon>Metazoa</taxon>
        <taxon>Ecdysozoa</taxon>
        <taxon>Arthropoda</taxon>
        <taxon>Hexapoda</taxon>
        <taxon>Insecta</taxon>
        <taxon>Pterygota</taxon>
        <taxon>Neoptera</taxon>
        <taxon>Endopterygota</taxon>
        <taxon>Diptera</taxon>
        <taxon>Brachycera</taxon>
        <taxon>Muscomorpha</taxon>
        <taxon>Tephritoidea</taxon>
        <taxon>Tephritidae</taxon>
        <taxon>Ceratitis</taxon>
        <taxon>Ceratitis</taxon>
    </lineage>
</organism>
<keyword evidence="2" id="KW-1185">Reference proteome</keyword>
<comment type="caution">
    <text evidence="1">The sequence shown here is derived from an EMBL/GenBank/DDBJ whole genome shotgun (WGS) entry which is preliminary data.</text>
</comment>
<protein>
    <submittedName>
        <fullName evidence="1">(Mediterranean fruit fly) hypothetical protein</fullName>
    </submittedName>
</protein>
<dbReference type="EMBL" id="CAJHJT010000012">
    <property type="protein sequence ID" value="CAD7000591.1"/>
    <property type="molecule type" value="Genomic_DNA"/>
</dbReference>
<name>A0A811UPD2_CERCA</name>